<dbReference type="AlphaFoldDB" id="A0A218WK39"/>
<dbReference type="InterPro" id="IPR051238">
    <property type="entry name" value="GDSL_esterase/lipase"/>
</dbReference>
<protein>
    <submittedName>
        <fullName evidence="2">Uncharacterized protein</fullName>
    </submittedName>
</protein>
<proteinExistence type="inferred from homology"/>
<dbReference type="PANTHER" id="PTHR45650">
    <property type="entry name" value="GDSL-LIKE LIPASE/ACYLHYDROLASE-RELATED"/>
    <property type="match status" value="1"/>
</dbReference>
<organism evidence="2 3">
    <name type="scientific">Punica granatum</name>
    <name type="common">Pomegranate</name>
    <dbReference type="NCBI Taxonomy" id="22663"/>
    <lineage>
        <taxon>Eukaryota</taxon>
        <taxon>Viridiplantae</taxon>
        <taxon>Streptophyta</taxon>
        <taxon>Embryophyta</taxon>
        <taxon>Tracheophyta</taxon>
        <taxon>Spermatophyta</taxon>
        <taxon>Magnoliopsida</taxon>
        <taxon>eudicotyledons</taxon>
        <taxon>Gunneridae</taxon>
        <taxon>Pentapetalae</taxon>
        <taxon>rosids</taxon>
        <taxon>malvids</taxon>
        <taxon>Myrtales</taxon>
        <taxon>Lythraceae</taxon>
        <taxon>Punica</taxon>
    </lineage>
</organism>
<comment type="caution">
    <text evidence="2">The sequence shown here is derived from an EMBL/GenBank/DDBJ whole genome shotgun (WGS) entry which is preliminary data.</text>
</comment>
<dbReference type="EMBL" id="MTKT01003953">
    <property type="protein sequence ID" value="OWM73006.1"/>
    <property type="molecule type" value="Genomic_DNA"/>
</dbReference>
<accession>A0A218WK39</accession>
<reference evidence="3" key="1">
    <citation type="journal article" date="2017" name="Plant J.">
        <title>The pomegranate (Punica granatum L.) genome and the genomics of punicalagin biosynthesis.</title>
        <authorList>
            <person name="Qin G."/>
            <person name="Xu C."/>
            <person name="Ming R."/>
            <person name="Tang H."/>
            <person name="Guyot R."/>
            <person name="Kramer E.M."/>
            <person name="Hu Y."/>
            <person name="Yi X."/>
            <person name="Qi Y."/>
            <person name="Xu X."/>
            <person name="Gao Z."/>
            <person name="Pan H."/>
            <person name="Jian J."/>
            <person name="Tian Y."/>
            <person name="Yue Z."/>
            <person name="Xu Y."/>
        </authorList>
    </citation>
    <scope>NUCLEOTIDE SEQUENCE [LARGE SCALE GENOMIC DNA]</scope>
    <source>
        <strain evidence="3">cv. Dabenzi</strain>
    </source>
</reference>
<comment type="similarity">
    <text evidence="1">Belongs to the 'GDSL' lipolytic enzyme family.</text>
</comment>
<evidence type="ECO:0000256" key="1">
    <source>
        <dbReference type="ARBA" id="ARBA00008668"/>
    </source>
</evidence>
<name>A0A218WK39_PUNGR</name>
<dbReference type="Proteomes" id="UP000197138">
    <property type="component" value="Unassembled WGS sequence"/>
</dbReference>
<evidence type="ECO:0000313" key="3">
    <source>
        <dbReference type="Proteomes" id="UP000197138"/>
    </source>
</evidence>
<sequence>MDTLAKANFPPFGIDYPDSPTGSFTNGKNVADLIGLLVIDQRCCSIGKNHGFLTCVPHLTPCKNRDWYVIQDAYHRTEAAYLLLVKKFGNKARSYTYPYDYPPASRAINETPVSKISRSFNKEFTNYV</sequence>
<dbReference type="PANTHER" id="PTHR45650:SF12">
    <property type="entry name" value="ZINC FINGER PROTEIN"/>
    <property type="match status" value="1"/>
</dbReference>
<gene>
    <name evidence="2" type="ORF">CDL15_Pgr001120</name>
</gene>
<evidence type="ECO:0000313" key="2">
    <source>
        <dbReference type="EMBL" id="OWM73006.1"/>
    </source>
</evidence>